<dbReference type="EMBL" id="JBHFFA010000006">
    <property type="protein sequence ID" value="KAL2620336.1"/>
    <property type="molecule type" value="Genomic_DNA"/>
</dbReference>
<protein>
    <submittedName>
        <fullName evidence="2">Uncharacterized protein</fullName>
    </submittedName>
</protein>
<feature type="region of interest" description="Disordered" evidence="1">
    <location>
        <begin position="1"/>
        <end position="34"/>
    </location>
</feature>
<proteinExistence type="predicted"/>
<evidence type="ECO:0000313" key="3">
    <source>
        <dbReference type="Proteomes" id="UP001605036"/>
    </source>
</evidence>
<comment type="caution">
    <text evidence="2">The sequence shown here is derived from an EMBL/GenBank/DDBJ whole genome shotgun (WGS) entry which is preliminary data.</text>
</comment>
<accession>A0ABD1Y0R5</accession>
<name>A0ABD1Y0R5_9MARC</name>
<dbReference type="Proteomes" id="UP001605036">
    <property type="component" value="Unassembled WGS sequence"/>
</dbReference>
<evidence type="ECO:0000313" key="2">
    <source>
        <dbReference type="EMBL" id="KAL2620336.1"/>
    </source>
</evidence>
<reference evidence="2 3" key="1">
    <citation type="submission" date="2024-09" db="EMBL/GenBank/DDBJ databases">
        <title>Chromosome-scale assembly of Riccia fluitans.</title>
        <authorList>
            <person name="Paukszto L."/>
            <person name="Sawicki J."/>
            <person name="Karawczyk K."/>
            <person name="Piernik-Szablinska J."/>
            <person name="Szczecinska M."/>
            <person name="Mazdziarz M."/>
        </authorList>
    </citation>
    <scope>NUCLEOTIDE SEQUENCE [LARGE SCALE GENOMIC DNA]</scope>
    <source>
        <strain evidence="2">Rf_01</strain>
        <tissue evidence="2">Aerial parts of the thallus</tissue>
    </source>
</reference>
<sequence>MPQVDGSEVHSHQSAENSTPINLQNQYRAESQTETFVRESRVDMIIGKNPKPLVEISAKLVLHLQGKAVAGV</sequence>
<feature type="compositionally biased region" description="Polar residues" evidence="1">
    <location>
        <begin position="14"/>
        <end position="34"/>
    </location>
</feature>
<organism evidence="2 3">
    <name type="scientific">Riccia fluitans</name>
    <dbReference type="NCBI Taxonomy" id="41844"/>
    <lineage>
        <taxon>Eukaryota</taxon>
        <taxon>Viridiplantae</taxon>
        <taxon>Streptophyta</taxon>
        <taxon>Embryophyta</taxon>
        <taxon>Marchantiophyta</taxon>
        <taxon>Marchantiopsida</taxon>
        <taxon>Marchantiidae</taxon>
        <taxon>Marchantiales</taxon>
        <taxon>Ricciaceae</taxon>
        <taxon>Riccia</taxon>
    </lineage>
</organism>
<keyword evidence="3" id="KW-1185">Reference proteome</keyword>
<dbReference type="AlphaFoldDB" id="A0ABD1Y0R5"/>
<gene>
    <name evidence="2" type="ORF">R1flu_000541</name>
</gene>
<evidence type="ECO:0000256" key="1">
    <source>
        <dbReference type="SAM" id="MobiDB-lite"/>
    </source>
</evidence>